<keyword evidence="2" id="KW-1185">Reference proteome</keyword>
<evidence type="ECO:0000313" key="2">
    <source>
        <dbReference type="Proteomes" id="UP001558613"/>
    </source>
</evidence>
<accession>A0ABR3M817</accession>
<protein>
    <submittedName>
        <fullName evidence="1">Uncharacterized protein</fullName>
    </submittedName>
</protein>
<name>A0ABR3M817_9TELE</name>
<gene>
    <name evidence="1" type="ORF">QQF64_010410</name>
</gene>
<dbReference type="EMBL" id="JAYMGO010000016">
    <property type="protein sequence ID" value="KAL1259833.1"/>
    <property type="molecule type" value="Genomic_DNA"/>
</dbReference>
<evidence type="ECO:0000313" key="1">
    <source>
        <dbReference type="EMBL" id="KAL1259833.1"/>
    </source>
</evidence>
<dbReference type="Proteomes" id="UP001558613">
    <property type="component" value="Unassembled WGS sequence"/>
</dbReference>
<comment type="caution">
    <text evidence="1">The sequence shown here is derived from an EMBL/GenBank/DDBJ whole genome shotgun (WGS) entry which is preliminary data.</text>
</comment>
<reference evidence="1 2" key="1">
    <citation type="submission" date="2023-09" db="EMBL/GenBank/DDBJ databases">
        <authorList>
            <person name="Wang M."/>
        </authorList>
    </citation>
    <scope>NUCLEOTIDE SEQUENCE [LARGE SCALE GENOMIC DNA]</scope>
    <source>
        <strain evidence="1">GT-2023</strain>
        <tissue evidence="1">Liver</tissue>
    </source>
</reference>
<sequence>MSSTLLPGQQRLADCYRLHGSLSGLVQSEQHIRMFNSAGRLGDERRECYQTVSRNNTRGSHSQIKMDCRGFAGFHLPFICK</sequence>
<organism evidence="1 2">
    <name type="scientific">Cirrhinus molitorella</name>
    <name type="common">mud carp</name>
    <dbReference type="NCBI Taxonomy" id="172907"/>
    <lineage>
        <taxon>Eukaryota</taxon>
        <taxon>Metazoa</taxon>
        <taxon>Chordata</taxon>
        <taxon>Craniata</taxon>
        <taxon>Vertebrata</taxon>
        <taxon>Euteleostomi</taxon>
        <taxon>Actinopterygii</taxon>
        <taxon>Neopterygii</taxon>
        <taxon>Teleostei</taxon>
        <taxon>Ostariophysi</taxon>
        <taxon>Cypriniformes</taxon>
        <taxon>Cyprinidae</taxon>
        <taxon>Labeoninae</taxon>
        <taxon>Labeonini</taxon>
        <taxon>Cirrhinus</taxon>
    </lineage>
</organism>
<proteinExistence type="predicted"/>